<sequence>MSGEPSASRRERLTRERVLRAALAVADAEGLAALSMRRVAVELGVETMALYRYTESKDDLLDGLVETLFLEVEERLSDARRAIGAEQPEGAAVGLPELRDALHGIARELYRVAVEHPNVISLCASRPLTVPLARRPPAVLRVHERLLALFRAAGLDDDAALRIYRAFISWVLGYVVVDLRAVVDDPDEPDPAFRLGLHRLPARDFPTLRAYGPALAERGGEEQLIAGLDALLTALGPDTAA</sequence>
<feature type="DNA-binding region" description="H-T-H motif" evidence="4">
    <location>
        <begin position="35"/>
        <end position="54"/>
    </location>
</feature>
<evidence type="ECO:0000259" key="5">
    <source>
        <dbReference type="PROSITE" id="PS50977"/>
    </source>
</evidence>
<dbReference type="EMBL" id="JAWJZF010000492">
    <property type="protein sequence ID" value="MDX2296298.1"/>
    <property type="molecule type" value="Genomic_DNA"/>
</dbReference>
<gene>
    <name evidence="6" type="ORF">R2363_29470</name>
</gene>
<dbReference type="InterPro" id="IPR036271">
    <property type="entry name" value="Tet_transcr_reg_TetR-rel_C_sf"/>
</dbReference>
<evidence type="ECO:0000256" key="1">
    <source>
        <dbReference type="ARBA" id="ARBA00023015"/>
    </source>
</evidence>
<dbReference type="InterPro" id="IPR009057">
    <property type="entry name" value="Homeodomain-like_sf"/>
</dbReference>
<evidence type="ECO:0000256" key="3">
    <source>
        <dbReference type="ARBA" id="ARBA00023163"/>
    </source>
</evidence>
<dbReference type="SUPFAM" id="SSF48498">
    <property type="entry name" value="Tetracyclin repressor-like, C-terminal domain"/>
    <property type="match status" value="1"/>
</dbReference>
<evidence type="ECO:0000256" key="2">
    <source>
        <dbReference type="ARBA" id="ARBA00023125"/>
    </source>
</evidence>
<reference evidence="6 7" key="1">
    <citation type="submission" date="2023-10" db="EMBL/GenBank/DDBJ databases">
        <authorList>
            <person name="Wang X.X."/>
        </authorList>
    </citation>
    <scope>NUCLEOTIDE SEQUENCE [LARGE SCALE GENOMIC DNA]</scope>
    <source>
        <strain evidence="6 7">NBRC 12816</strain>
    </source>
</reference>
<dbReference type="InterPro" id="IPR001647">
    <property type="entry name" value="HTH_TetR"/>
</dbReference>
<organism evidence="6 7">
    <name type="scientific">Streptomyces roseolus</name>
    <dbReference type="NCBI Taxonomy" id="67358"/>
    <lineage>
        <taxon>Bacteria</taxon>
        <taxon>Bacillati</taxon>
        <taxon>Actinomycetota</taxon>
        <taxon>Actinomycetes</taxon>
        <taxon>Kitasatosporales</taxon>
        <taxon>Streptomycetaceae</taxon>
        <taxon>Streptomyces</taxon>
    </lineage>
</organism>
<keyword evidence="2 4" id="KW-0238">DNA-binding</keyword>
<dbReference type="Pfam" id="PF00440">
    <property type="entry name" value="TetR_N"/>
    <property type="match status" value="1"/>
</dbReference>
<dbReference type="RefSeq" id="WP_319012472.1">
    <property type="nucleotide sequence ID" value="NZ_JAWJZF010000492.1"/>
</dbReference>
<dbReference type="InterPro" id="IPR050109">
    <property type="entry name" value="HTH-type_TetR-like_transc_reg"/>
</dbReference>
<dbReference type="SUPFAM" id="SSF46689">
    <property type="entry name" value="Homeodomain-like"/>
    <property type="match status" value="1"/>
</dbReference>
<evidence type="ECO:0000313" key="6">
    <source>
        <dbReference type="EMBL" id="MDX2296298.1"/>
    </source>
</evidence>
<keyword evidence="3" id="KW-0804">Transcription</keyword>
<dbReference type="Proteomes" id="UP001278571">
    <property type="component" value="Unassembled WGS sequence"/>
</dbReference>
<dbReference type="Gene3D" id="1.10.357.10">
    <property type="entry name" value="Tetracycline Repressor, domain 2"/>
    <property type="match status" value="1"/>
</dbReference>
<dbReference type="PANTHER" id="PTHR30055">
    <property type="entry name" value="HTH-TYPE TRANSCRIPTIONAL REGULATOR RUTR"/>
    <property type="match status" value="1"/>
</dbReference>
<proteinExistence type="predicted"/>
<dbReference type="Gene3D" id="1.10.10.60">
    <property type="entry name" value="Homeodomain-like"/>
    <property type="match status" value="1"/>
</dbReference>
<evidence type="ECO:0000313" key="7">
    <source>
        <dbReference type="Proteomes" id="UP001278571"/>
    </source>
</evidence>
<name>A0ABU4KEW9_9ACTN</name>
<feature type="domain" description="HTH tetR-type" evidence="5">
    <location>
        <begin position="12"/>
        <end position="72"/>
    </location>
</feature>
<dbReference type="Pfam" id="PF02909">
    <property type="entry name" value="TetR_C_1"/>
    <property type="match status" value="1"/>
</dbReference>
<accession>A0ABU4KEW9</accession>
<dbReference type="InterPro" id="IPR004111">
    <property type="entry name" value="Repressor_TetR_C"/>
</dbReference>
<comment type="caution">
    <text evidence="6">The sequence shown here is derived from an EMBL/GenBank/DDBJ whole genome shotgun (WGS) entry which is preliminary data.</text>
</comment>
<evidence type="ECO:0000256" key="4">
    <source>
        <dbReference type="PROSITE-ProRule" id="PRU00335"/>
    </source>
</evidence>
<keyword evidence="1" id="KW-0805">Transcription regulation</keyword>
<dbReference type="PANTHER" id="PTHR30055:SF151">
    <property type="entry name" value="TRANSCRIPTIONAL REGULATORY PROTEIN"/>
    <property type="match status" value="1"/>
</dbReference>
<protein>
    <submittedName>
        <fullName evidence="6">TetR/AcrR family transcriptional regulator</fullName>
    </submittedName>
</protein>
<dbReference type="PROSITE" id="PS50977">
    <property type="entry name" value="HTH_TETR_2"/>
    <property type="match status" value="1"/>
</dbReference>
<keyword evidence="7" id="KW-1185">Reference proteome</keyword>